<dbReference type="STRING" id="4533.J3M8D3"/>
<dbReference type="SUPFAM" id="SSF46689">
    <property type="entry name" value="Homeodomain-like"/>
    <property type="match status" value="1"/>
</dbReference>
<dbReference type="PANTHER" id="PTHR47995:SF18">
    <property type="entry name" value="TRANSCRIPTION FACTOR MYB65"/>
    <property type="match status" value="1"/>
</dbReference>
<protein>
    <recommendedName>
        <fullName evidence="12">Transcription factor</fullName>
    </recommendedName>
</protein>
<evidence type="ECO:0000256" key="2">
    <source>
        <dbReference type="ARBA" id="ARBA00022737"/>
    </source>
</evidence>
<dbReference type="EnsemblPlants" id="OB05G28570.1">
    <property type="protein sequence ID" value="OB05G28570.1"/>
    <property type="gene ID" value="OB05G28570"/>
</dbReference>
<feature type="compositionally biased region" description="Polar residues" evidence="7">
    <location>
        <begin position="1"/>
        <end position="17"/>
    </location>
</feature>
<dbReference type="Proteomes" id="UP000006038">
    <property type="component" value="Chromosome 5"/>
</dbReference>
<keyword evidence="2" id="KW-0677">Repeat</keyword>
<dbReference type="InterPro" id="IPR009057">
    <property type="entry name" value="Homeodomain-like_sf"/>
</dbReference>
<dbReference type="GO" id="GO:0005634">
    <property type="term" value="C:nucleus"/>
    <property type="evidence" value="ECO:0007669"/>
    <property type="project" value="UniProtKB-SubCell"/>
</dbReference>
<dbReference type="InterPro" id="IPR001005">
    <property type="entry name" value="SANT/Myb"/>
</dbReference>
<evidence type="ECO:0000256" key="4">
    <source>
        <dbReference type="ARBA" id="ARBA00023125"/>
    </source>
</evidence>
<dbReference type="Pfam" id="PF00249">
    <property type="entry name" value="Myb_DNA-binding"/>
    <property type="match status" value="2"/>
</dbReference>
<keyword evidence="11" id="KW-1185">Reference proteome</keyword>
<dbReference type="AlphaFoldDB" id="J3M8D3"/>
<keyword evidence="5" id="KW-0804">Transcription</keyword>
<keyword evidence="3" id="KW-0805">Transcription regulation</keyword>
<evidence type="ECO:0000259" key="9">
    <source>
        <dbReference type="PROSITE" id="PS51294"/>
    </source>
</evidence>
<evidence type="ECO:0000256" key="6">
    <source>
        <dbReference type="ARBA" id="ARBA00023242"/>
    </source>
</evidence>
<sequence>MQGSESDGVSDKMNQFKSDSDDESFVDKDSSMGIAPTRAVATFKKGPWTPSEDAILEAYVKKNGQRNWKKLQNDTGLLRCGKSCRLRPTLKKGAFTKEEENKIIRLHYKLGNKWAQMATCPSLSIIIAVDLTTCSQLPGRTDNEIKNYWNTRRKKCKNVHSLLYPDDVCQEDLNEDQNESTDFSFGEKLSNDPLYVPGFTDRLEDTSIYHAPQLSDASINNILGQKFVSKDYDSTEDQRNRIEVATGFEIPLPMLNSTKNHTFAPAALFASHGFSSGHFSASRSIAAPSKLELPSIQFDEFHPNNQSMYSRTSAVQPTNLANDYMNSTMLPTTSEHMASRNNDQSEELLHKSHASNCVVKEELSAMSLSSTVSMPCDAMTESRELDLCEEYQEQDPDYSPLGDSFCDSSLFPASLEELQNSEVYSAHTSSMTGYNEQVVPWYERDVSPIQEGFMLDTQFYLDDINPSIVDYPPPSEYMIHETRASIFPK</sequence>
<dbReference type="CDD" id="cd00167">
    <property type="entry name" value="SANT"/>
    <property type="match status" value="2"/>
</dbReference>
<evidence type="ECO:0000259" key="8">
    <source>
        <dbReference type="PROSITE" id="PS50090"/>
    </source>
</evidence>
<feature type="domain" description="Myb-like" evidence="8">
    <location>
        <begin position="87"/>
        <end position="153"/>
    </location>
</feature>
<keyword evidence="4" id="KW-0238">DNA-binding</keyword>
<feature type="region of interest" description="Disordered" evidence="7">
    <location>
        <begin position="1"/>
        <end position="30"/>
    </location>
</feature>
<evidence type="ECO:0000256" key="5">
    <source>
        <dbReference type="ARBA" id="ARBA00023163"/>
    </source>
</evidence>
<dbReference type="SMART" id="SM00717">
    <property type="entry name" value="SANT"/>
    <property type="match status" value="2"/>
</dbReference>
<dbReference type="InterPro" id="IPR017930">
    <property type="entry name" value="Myb_dom"/>
</dbReference>
<feature type="domain" description="HTH myb-type" evidence="9">
    <location>
        <begin position="44"/>
        <end position="85"/>
    </location>
</feature>
<reference evidence="10" key="1">
    <citation type="journal article" date="2013" name="Nat. Commun.">
        <title>Whole-genome sequencing of Oryza brachyantha reveals mechanisms underlying Oryza genome evolution.</title>
        <authorList>
            <person name="Chen J."/>
            <person name="Huang Q."/>
            <person name="Gao D."/>
            <person name="Wang J."/>
            <person name="Lang Y."/>
            <person name="Liu T."/>
            <person name="Li B."/>
            <person name="Bai Z."/>
            <person name="Luis Goicoechea J."/>
            <person name="Liang C."/>
            <person name="Chen C."/>
            <person name="Zhang W."/>
            <person name="Sun S."/>
            <person name="Liao Y."/>
            <person name="Zhang X."/>
            <person name="Yang L."/>
            <person name="Song C."/>
            <person name="Wang M."/>
            <person name="Shi J."/>
            <person name="Liu G."/>
            <person name="Liu J."/>
            <person name="Zhou H."/>
            <person name="Zhou W."/>
            <person name="Yu Q."/>
            <person name="An N."/>
            <person name="Chen Y."/>
            <person name="Cai Q."/>
            <person name="Wang B."/>
            <person name="Liu B."/>
            <person name="Min J."/>
            <person name="Huang Y."/>
            <person name="Wu H."/>
            <person name="Li Z."/>
            <person name="Zhang Y."/>
            <person name="Yin Y."/>
            <person name="Song W."/>
            <person name="Jiang J."/>
            <person name="Jackson S.A."/>
            <person name="Wing R.A."/>
            <person name="Wang J."/>
            <person name="Chen M."/>
        </authorList>
    </citation>
    <scope>NUCLEOTIDE SEQUENCE [LARGE SCALE GENOMIC DNA]</scope>
    <source>
        <strain evidence="10">cv. IRGC 101232</strain>
    </source>
</reference>
<evidence type="ECO:0008006" key="12">
    <source>
        <dbReference type="Google" id="ProtNLM"/>
    </source>
</evidence>
<evidence type="ECO:0000256" key="1">
    <source>
        <dbReference type="ARBA" id="ARBA00004123"/>
    </source>
</evidence>
<dbReference type="Gramene" id="OB05G28570.1">
    <property type="protein sequence ID" value="OB05G28570.1"/>
    <property type="gene ID" value="OB05G28570"/>
</dbReference>
<dbReference type="GO" id="GO:0003677">
    <property type="term" value="F:DNA binding"/>
    <property type="evidence" value="ECO:0007669"/>
    <property type="project" value="UniProtKB-KW"/>
</dbReference>
<reference evidence="10" key="2">
    <citation type="submission" date="2013-04" db="UniProtKB">
        <authorList>
            <consortium name="EnsemblPlants"/>
        </authorList>
    </citation>
    <scope>IDENTIFICATION</scope>
</reference>
<dbReference type="HOGENOM" id="CLU_023548_1_1_1"/>
<feature type="domain" description="HTH myb-type" evidence="9">
    <location>
        <begin position="87"/>
        <end position="157"/>
    </location>
</feature>
<evidence type="ECO:0000256" key="3">
    <source>
        <dbReference type="ARBA" id="ARBA00023015"/>
    </source>
</evidence>
<feature type="domain" description="Myb-like" evidence="8">
    <location>
        <begin position="40"/>
        <end position="85"/>
    </location>
</feature>
<keyword evidence="6" id="KW-0539">Nucleus</keyword>
<dbReference type="OMA" id="MIHETRA"/>
<dbReference type="PROSITE" id="PS50090">
    <property type="entry name" value="MYB_LIKE"/>
    <property type="match status" value="2"/>
</dbReference>
<dbReference type="Gene3D" id="1.10.10.60">
    <property type="entry name" value="Homeodomain-like"/>
    <property type="match status" value="2"/>
</dbReference>
<evidence type="ECO:0000313" key="11">
    <source>
        <dbReference type="Proteomes" id="UP000006038"/>
    </source>
</evidence>
<dbReference type="PROSITE" id="PS51294">
    <property type="entry name" value="HTH_MYB"/>
    <property type="match status" value="2"/>
</dbReference>
<comment type="subcellular location">
    <subcellularLocation>
        <location evidence="1">Nucleus</location>
    </subcellularLocation>
</comment>
<dbReference type="eggNOG" id="KOG0048">
    <property type="taxonomic scope" value="Eukaryota"/>
</dbReference>
<dbReference type="PANTHER" id="PTHR47995">
    <property type="entry name" value="TRANSCRIPTION FACTOR MYB33-RELATED"/>
    <property type="match status" value="1"/>
</dbReference>
<accession>J3M8D3</accession>
<organism evidence="10">
    <name type="scientific">Oryza brachyantha</name>
    <name type="common">malo sina</name>
    <dbReference type="NCBI Taxonomy" id="4533"/>
    <lineage>
        <taxon>Eukaryota</taxon>
        <taxon>Viridiplantae</taxon>
        <taxon>Streptophyta</taxon>
        <taxon>Embryophyta</taxon>
        <taxon>Tracheophyta</taxon>
        <taxon>Spermatophyta</taxon>
        <taxon>Magnoliopsida</taxon>
        <taxon>Liliopsida</taxon>
        <taxon>Poales</taxon>
        <taxon>Poaceae</taxon>
        <taxon>BOP clade</taxon>
        <taxon>Oryzoideae</taxon>
        <taxon>Oryzeae</taxon>
        <taxon>Oryzinae</taxon>
        <taxon>Oryza</taxon>
    </lineage>
</organism>
<evidence type="ECO:0000256" key="7">
    <source>
        <dbReference type="SAM" id="MobiDB-lite"/>
    </source>
</evidence>
<evidence type="ECO:0000313" key="10">
    <source>
        <dbReference type="EnsemblPlants" id="OB05G28570.1"/>
    </source>
</evidence>
<proteinExistence type="predicted"/>
<name>J3M8D3_ORYBR</name>